<protein>
    <submittedName>
        <fullName evidence="1">Uncharacterized protein</fullName>
    </submittedName>
</protein>
<dbReference type="EMBL" id="JAAQPE010000899">
    <property type="protein sequence ID" value="KAF5654686.1"/>
    <property type="molecule type" value="Genomic_DNA"/>
</dbReference>
<feature type="non-terminal residue" evidence="1">
    <location>
        <position position="1"/>
    </location>
</feature>
<dbReference type="AlphaFoldDB" id="A0A8H5SKJ4"/>
<gene>
    <name evidence="1" type="ORF">FCIRC_13955</name>
</gene>
<sequence length="193" mass="21758">PSADFVSSSSRFPSAFVLFSLAHAPWLHEATQHRTVAGYGRQSGATRPVHPSLSLVYPPPNILLQALSLDAAQAYLARLHLPVLFRFARLSPTRKRLEDYFLGFESCPRLLARNDPISPTSPFTLDVPDHLLLHQLLIASIRRSSSIFQFEPSQQFDIPATKTLTIVYLPIISTLYDTAYFRKTVATVMHVWR</sequence>
<name>A0A8H5SKJ4_FUSCI</name>
<proteinExistence type="predicted"/>
<keyword evidence="2" id="KW-1185">Reference proteome</keyword>
<comment type="caution">
    <text evidence="1">The sequence shown here is derived from an EMBL/GenBank/DDBJ whole genome shotgun (WGS) entry which is preliminary data.</text>
</comment>
<dbReference type="Proteomes" id="UP000572754">
    <property type="component" value="Unassembled WGS sequence"/>
</dbReference>
<evidence type="ECO:0000313" key="1">
    <source>
        <dbReference type="EMBL" id="KAF5654686.1"/>
    </source>
</evidence>
<organism evidence="1 2">
    <name type="scientific">Fusarium circinatum</name>
    <name type="common">Pitch canker fungus</name>
    <name type="synonym">Gibberella circinata</name>
    <dbReference type="NCBI Taxonomy" id="48490"/>
    <lineage>
        <taxon>Eukaryota</taxon>
        <taxon>Fungi</taxon>
        <taxon>Dikarya</taxon>
        <taxon>Ascomycota</taxon>
        <taxon>Pezizomycotina</taxon>
        <taxon>Sordariomycetes</taxon>
        <taxon>Hypocreomycetidae</taxon>
        <taxon>Hypocreales</taxon>
        <taxon>Nectriaceae</taxon>
        <taxon>Fusarium</taxon>
        <taxon>Fusarium fujikuroi species complex</taxon>
    </lineage>
</organism>
<accession>A0A8H5SKJ4</accession>
<evidence type="ECO:0000313" key="2">
    <source>
        <dbReference type="Proteomes" id="UP000572754"/>
    </source>
</evidence>
<reference evidence="2" key="1">
    <citation type="journal article" date="2020" name="BMC Genomics">
        <title>Correction to: Identification and distribution of gene clusters required for synthesis of sphingolipid metabolism inhibitors in diverse species of the filamentous fungus Fusarium.</title>
        <authorList>
            <person name="Kim H.S."/>
            <person name="Lohmar J.M."/>
            <person name="Busman M."/>
            <person name="Brown D.W."/>
            <person name="Naumann T.A."/>
            <person name="Divon H.H."/>
            <person name="Lysoe E."/>
            <person name="Uhlig S."/>
            <person name="Proctor R.H."/>
        </authorList>
    </citation>
    <scope>NUCLEOTIDE SEQUENCE [LARGE SCALE GENOMIC DNA]</scope>
    <source>
        <strain evidence="2">NRRL 25331</strain>
    </source>
</reference>
<reference evidence="1 2" key="2">
    <citation type="submission" date="2020-05" db="EMBL/GenBank/DDBJ databases">
        <title>Identification and distribution of gene clusters putatively required for synthesis of sphingolipid metabolism inhibitors in phylogenetically diverse species of the filamentous fungus Fusarium.</title>
        <authorList>
            <person name="Kim H.-S."/>
            <person name="Busman M."/>
            <person name="Brown D.W."/>
            <person name="Divon H."/>
            <person name="Uhlig S."/>
            <person name="Proctor R.H."/>
        </authorList>
    </citation>
    <scope>NUCLEOTIDE SEQUENCE [LARGE SCALE GENOMIC DNA]</scope>
    <source>
        <strain evidence="1 2">NRRL 25331</strain>
    </source>
</reference>